<evidence type="ECO:0000313" key="4">
    <source>
        <dbReference type="EMBL" id="SEJ29315.1"/>
    </source>
</evidence>
<dbReference type="RefSeq" id="WP_090338020.1">
    <property type="nucleotide sequence ID" value="NZ_FNXY01000006.1"/>
</dbReference>
<dbReference type="OrthoDB" id="9811889at2"/>
<accession>A0A1H6XXK4</accession>
<dbReference type="STRING" id="408657.SAMN04487995_4015"/>
<keyword evidence="5" id="KW-1185">Reference proteome</keyword>
<comment type="catalytic activity">
    <reaction evidence="1">
        <text>ATP + protein L-histidine = ADP + protein N-phospho-L-histidine.</text>
        <dbReference type="EC" id="2.7.13.3"/>
    </reaction>
</comment>
<reference evidence="4 5" key="1">
    <citation type="submission" date="2016-10" db="EMBL/GenBank/DDBJ databases">
        <authorList>
            <person name="de Groot N.N."/>
        </authorList>
    </citation>
    <scope>NUCLEOTIDE SEQUENCE [LARGE SCALE GENOMIC DNA]</scope>
    <source>
        <strain evidence="4 5">DSM 19938</strain>
    </source>
</reference>
<evidence type="ECO:0000313" key="5">
    <source>
        <dbReference type="Proteomes" id="UP000199532"/>
    </source>
</evidence>
<name>A0A1H6XXK4_9BACT</name>
<dbReference type="AlphaFoldDB" id="A0A1H6XXK4"/>
<dbReference type="PRINTS" id="PR00344">
    <property type="entry name" value="BCTRLSENSOR"/>
</dbReference>
<protein>
    <recommendedName>
        <fullName evidence="2">histidine kinase</fullName>
        <ecNumber evidence="2">2.7.13.3</ecNumber>
    </recommendedName>
</protein>
<dbReference type="Gene3D" id="3.30.450.40">
    <property type="match status" value="1"/>
</dbReference>
<evidence type="ECO:0000256" key="1">
    <source>
        <dbReference type="ARBA" id="ARBA00000085"/>
    </source>
</evidence>
<dbReference type="SUPFAM" id="SSF47384">
    <property type="entry name" value="Homodimeric domain of signal transducing histidine kinase"/>
    <property type="match status" value="1"/>
</dbReference>
<dbReference type="Gene3D" id="3.30.565.10">
    <property type="entry name" value="Histidine kinase-like ATPase, C-terminal domain"/>
    <property type="match status" value="1"/>
</dbReference>
<dbReference type="InterPro" id="IPR004358">
    <property type="entry name" value="Sig_transdc_His_kin-like_C"/>
</dbReference>
<dbReference type="EC" id="2.7.13.3" evidence="2"/>
<dbReference type="InterPro" id="IPR005467">
    <property type="entry name" value="His_kinase_dom"/>
</dbReference>
<evidence type="ECO:0000256" key="2">
    <source>
        <dbReference type="ARBA" id="ARBA00012438"/>
    </source>
</evidence>
<dbReference type="PROSITE" id="PS50109">
    <property type="entry name" value="HIS_KIN"/>
    <property type="match status" value="1"/>
</dbReference>
<organism evidence="4 5">
    <name type="scientific">Dyadobacter koreensis</name>
    <dbReference type="NCBI Taxonomy" id="408657"/>
    <lineage>
        <taxon>Bacteria</taxon>
        <taxon>Pseudomonadati</taxon>
        <taxon>Bacteroidota</taxon>
        <taxon>Cytophagia</taxon>
        <taxon>Cytophagales</taxon>
        <taxon>Spirosomataceae</taxon>
        <taxon>Dyadobacter</taxon>
    </lineage>
</organism>
<sequence length="411" mass="45188">MKLNVQEELQQASAPVPENEYERLISLANLDLDYSDHQNNFKDLAKLAAKVAGTSISLVNMIDSLTQWTISNYGMDIDQMLREDTVCQYTIMSNEPFEVGDMTIDERFRELSYVKGDPNIRYYYGVPLQLNAGLNIGSLCVIDSQQRVLDPEKIELLKIIADEIVGRLKTFKVMESLKAKLLEANNTQKKVAHDIRGPIGGIIGLASIIQGQGENNQMEEVLEFISLIHKSGNSVLELADEILSSHKPETKSGILSSNEFNLSVFREKLLKLYEPQARNKNIHFQVNTTLATETVPFSKNKLLQIAGNLISNAMKFTPANGEVVVDLDLAVNQFDKTLVIVVKDTGIGLSKDAATAILNGTSGTTDGTGGESGYGFGLALVKHLIESLKGNLRINSQPGEGAMFIVTLPQK</sequence>
<dbReference type="PANTHER" id="PTHR43102:SF2">
    <property type="entry name" value="GAF DOMAIN-CONTAINING PROTEIN"/>
    <property type="match status" value="1"/>
</dbReference>
<dbReference type="SUPFAM" id="SSF55874">
    <property type="entry name" value="ATPase domain of HSP90 chaperone/DNA topoisomerase II/histidine kinase"/>
    <property type="match status" value="1"/>
</dbReference>
<dbReference type="InterPro" id="IPR003594">
    <property type="entry name" value="HATPase_dom"/>
</dbReference>
<dbReference type="InterPro" id="IPR029016">
    <property type="entry name" value="GAF-like_dom_sf"/>
</dbReference>
<feature type="domain" description="Histidine kinase" evidence="3">
    <location>
        <begin position="190"/>
        <end position="411"/>
    </location>
</feature>
<gene>
    <name evidence="4" type="ORF">SAMN04487995_4015</name>
</gene>
<dbReference type="Pfam" id="PF01590">
    <property type="entry name" value="GAF"/>
    <property type="match status" value="1"/>
</dbReference>
<dbReference type="InterPro" id="IPR003018">
    <property type="entry name" value="GAF"/>
</dbReference>
<dbReference type="SUPFAM" id="SSF55781">
    <property type="entry name" value="GAF domain-like"/>
    <property type="match status" value="1"/>
</dbReference>
<dbReference type="Pfam" id="PF02518">
    <property type="entry name" value="HATPase_c"/>
    <property type="match status" value="1"/>
</dbReference>
<keyword evidence="4" id="KW-0418">Kinase</keyword>
<dbReference type="SMART" id="SM00387">
    <property type="entry name" value="HATPase_c"/>
    <property type="match status" value="1"/>
</dbReference>
<dbReference type="Proteomes" id="UP000199532">
    <property type="component" value="Unassembled WGS sequence"/>
</dbReference>
<evidence type="ECO:0000259" key="3">
    <source>
        <dbReference type="PROSITE" id="PS50109"/>
    </source>
</evidence>
<dbReference type="PANTHER" id="PTHR43102">
    <property type="entry name" value="SLR1143 PROTEIN"/>
    <property type="match status" value="1"/>
</dbReference>
<dbReference type="GO" id="GO:0000155">
    <property type="term" value="F:phosphorelay sensor kinase activity"/>
    <property type="evidence" value="ECO:0007669"/>
    <property type="project" value="InterPro"/>
</dbReference>
<keyword evidence="4" id="KW-0808">Transferase</keyword>
<dbReference type="InterPro" id="IPR036890">
    <property type="entry name" value="HATPase_C_sf"/>
</dbReference>
<dbReference type="EMBL" id="FNXY01000006">
    <property type="protein sequence ID" value="SEJ29315.1"/>
    <property type="molecule type" value="Genomic_DNA"/>
</dbReference>
<dbReference type="InterPro" id="IPR036097">
    <property type="entry name" value="HisK_dim/P_sf"/>
</dbReference>
<proteinExistence type="predicted"/>
<dbReference type="Gene3D" id="1.10.287.130">
    <property type="match status" value="1"/>
</dbReference>